<keyword evidence="1" id="KW-0732">Signal</keyword>
<evidence type="ECO:0000313" key="3">
    <source>
        <dbReference type="Proteomes" id="UP000239736"/>
    </source>
</evidence>
<comment type="caution">
    <text evidence="2">The sequence shown here is derived from an EMBL/GenBank/DDBJ whole genome shotgun (WGS) entry which is preliminary data.</text>
</comment>
<proteinExistence type="predicted"/>
<feature type="chain" id="PRO_5015498112" description="DUF2155 domain-containing protein" evidence="1">
    <location>
        <begin position="20"/>
        <end position="128"/>
    </location>
</feature>
<dbReference type="EMBL" id="PRDS01000003">
    <property type="protein sequence ID" value="PPB81208.1"/>
    <property type="molecule type" value="Genomic_DNA"/>
</dbReference>
<protein>
    <recommendedName>
        <fullName evidence="4">DUF2155 domain-containing protein</fullName>
    </recommendedName>
</protein>
<accession>A0A2S5JIM7</accession>
<dbReference type="RefSeq" id="WP_104070040.1">
    <property type="nucleotide sequence ID" value="NZ_PRDS01000003.1"/>
</dbReference>
<sequence>MRTLALILGLAGLGTVAMAQEVASAPGAMLRGLDKVATDTTDLDLAVGQSATYGRLDVRLGDCRYPVDDPDSDAYAYLTIRDRSSGEVLFDGWMIASSPALSALDHPRYDVWVIRCNSSDAEGTGGTQ</sequence>
<dbReference type="AlphaFoldDB" id="A0A2S5JIM7"/>
<gene>
    <name evidence="2" type="ORF">LV82_01251</name>
</gene>
<dbReference type="Pfam" id="PF09923">
    <property type="entry name" value="DUF2155"/>
    <property type="match status" value="1"/>
</dbReference>
<evidence type="ECO:0000256" key="1">
    <source>
        <dbReference type="SAM" id="SignalP"/>
    </source>
</evidence>
<evidence type="ECO:0000313" key="2">
    <source>
        <dbReference type="EMBL" id="PPB81208.1"/>
    </source>
</evidence>
<feature type="signal peptide" evidence="1">
    <location>
        <begin position="1"/>
        <end position="19"/>
    </location>
</feature>
<dbReference type="InterPro" id="IPR019225">
    <property type="entry name" value="DUF2155"/>
</dbReference>
<organism evidence="2 3">
    <name type="scientific">Albidovulum inexpectatum</name>
    <dbReference type="NCBI Taxonomy" id="196587"/>
    <lineage>
        <taxon>Bacteria</taxon>
        <taxon>Pseudomonadati</taxon>
        <taxon>Pseudomonadota</taxon>
        <taxon>Alphaproteobacteria</taxon>
        <taxon>Rhodobacterales</taxon>
        <taxon>Paracoccaceae</taxon>
        <taxon>Albidovulum</taxon>
    </lineage>
</organism>
<evidence type="ECO:0008006" key="4">
    <source>
        <dbReference type="Google" id="ProtNLM"/>
    </source>
</evidence>
<name>A0A2S5JIM7_9RHOB</name>
<reference evidence="2 3" key="1">
    <citation type="submission" date="2018-01" db="EMBL/GenBank/DDBJ databases">
        <title>Genomic Encyclopedia of Archaeal and Bacterial Type Strains, Phase II (KMG-II): from individual species to whole genera.</title>
        <authorList>
            <person name="Goeker M."/>
        </authorList>
    </citation>
    <scope>NUCLEOTIDE SEQUENCE [LARGE SCALE GENOMIC DNA]</scope>
    <source>
        <strain evidence="2 3">DSM 12048</strain>
    </source>
</reference>
<dbReference type="OrthoDB" id="9810376at2"/>
<dbReference type="Proteomes" id="UP000239736">
    <property type="component" value="Unassembled WGS sequence"/>
</dbReference>
<keyword evidence="3" id="KW-1185">Reference proteome</keyword>